<name>A0A1B6JCG0_9HEMI</name>
<reference evidence="1" key="1">
    <citation type="submission" date="2015-11" db="EMBL/GenBank/DDBJ databases">
        <title>De novo transcriptome assembly of four potential Pierce s Disease insect vectors from Arizona vineyards.</title>
        <authorList>
            <person name="Tassone E.E."/>
        </authorList>
    </citation>
    <scope>NUCLEOTIDE SEQUENCE</scope>
</reference>
<dbReference type="EMBL" id="GECU01010878">
    <property type="protein sequence ID" value="JAS96828.1"/>
    <property type="molecule type" value="Transcribed_RNA"/>
</dbReference>
<feature type="non-terminal residue" evidence="1">
    <location>
        <position position="104"/>
    </location>
</feature>
<organism evidence="1">
    <name type="scientific">Homalodisca liturata</name>
    <dbReference type="NCBI Taxonomy" id="320908"/>
    <lineage>
        <taxon>Eukaryota</taxon>
        <taxon>Metazoa</taxon>
        <taxon>Ecdysozoa</taxon>
        <taxon>Arthropoda</taxon>
        <taxon>Hexapoda</taxon>
        <taxon>Insecta</taxon>
        <taxon>Pterygota</taxon>
        <taxon>Neoptera</taxon>
        <taxon>Paraneoptera</taxon>
        <taxon>Hemiptera</taxon>
        <taxon>Auchenorrhyncha</taxon>
        <taxon>Membracoidea</taxon>
        <taxon>Cicadellidae</taxon>
        <taxon>Cicadellinae</taxon>
        <taxon>Proconiini</taxon>
        <taxon>Homalodisca</taxon>
    </lineage>
</organism>
<proteinExistence type="predicted"/>
<accession>A0A1B6JCG0</accession>
<protein>
    <submittedName>
        <fullName evidence="1">Uncharacterized protein</fullName>
    </submittedName>
</protein>
<dbReference type="AlphaFoldDB" id="A0A1B6JCG0"/>
<gene>
    <name evidence="1" type="ORF">g.12222</name>
</gene>
<feature type="non-terminal residue" evidence="1">
    <location>
        <position position="1"/>
    </location>
</feature>
<evidence type="ECO:0000313" key="1">
    <source>
        <dbReference type="EMBL" id="JAS96828.1"/>
    </source>
</evidence>
<sequence>SSYQGYPRSPSYNTGSAPTGNEELRLLQIVSKMCPYCLPSGGIEEVSSIQKLGNGIENSYSDIIKATMNKMFDNLGIDRRDTYIYADNMCTRNSENLSLLPDRD</sequence>